<dbReference type="GeneID" id="41900650"/>
<feature type="domain" description="MoaF-like" evidence="1">
    <location>
        <begin position="39"/>
        <end position="102"/>
    </location>
</feature>
<reference evidence="3" key="1">
    <citation type="submission" date="2014-04" db="EMBL/GenBank/DDBJ databases">
        <authorList>
            <person name="Wei Y."/>
            <person name="Huang G."/>
            <person name="Cheng X."/>
        </authorList>
    </citation>
    <scope>NUCLEOTIDE SEQUENCE [LARGE SCALE GENOMIC DNA]</scope>
</reference>
<protein>
    <recommendedName>
        <fullName evidence="1">MoaF-like domain-containing protein</fullName>
    </recommendedName>
</protein>
<organism evidence="2 3">
    <name type="scientific">Heliothis virescens ascovirus 3f</name>
    <dbReference type="NCBI Taxonomy" id="328614"/>
    <lineage>
        <taxon>Viruses</taxon>
        <taxon>Varidnaviria</taxon>
        <taxon>Bamfordvirae</taxon>
        <taxon>Nucleocytoviricota</taxon>
        <taxon>Megaviricetes</taxon>
        <taxon>Pimascovirales</taxon>
        <taxon>Pimascovirales incertae sedis</taxon>
        <taxon>Ascoviridae</taxon>
        <taxon>Ascovirus</taxon>
        <taxon>Ascovirus hvav3a</taxon>
    </lineage>
</organism>
<proteinExistence type="predicted"/>
<dbReference type="Proteomes" id="UP000232922">
    <property type="component" value="Genome"/>
</dbReference>
<evidence type="ECO:0000313" key="2">
    <source>
        <dbReference type="EMBL" id="AJP09014.1"/>
    </source>
</evidence>
<dbReference type="EMBL" id="KJ755191">
    <property type="protein sequence ID" value="AJP09014.1"/>
    <property type="molecule type" value="Genomic_DNA"/>
</dbReference>
<evidence type="ECO:0000259" key="1">
    <source>
        <dbReference type="Pfam" id="PF22036"/>
    </source>
</evidence>
<accession>A0A171PVD2</accession>
<dbReference type="InterPro" id="IPR053892">
    <property type="entry name" value="MoaF-like"/>
</dbReference>
<dbReference type="RefSeq" id="YP_009701514.1">
    <property type="nucleotide sequence ID" value="NC_044938.1"/>
</dbReference>
<sequence>MTSSIKYPLKSATIQYSTDTFFNLKRVNFNHIAINGFCNGKAYTETVQFSYKAISESIFMLWWYEYKTARTVTSVHDITNKRSYVNIFDRNSSVLYHLEGRIDEMDVSYEN</sequence>
<evidence type="ECO:0000313" key="3">
    <source>
        <dbReference type="Proteomes" id="UP000232922"/>
    </source>
</evidence>
<name>A0A171PVD2_9VIRU</name>
<dbReference type="KEGG" id="vg:41900650"/>
<dbReference type="Pfam" id="PF22036">
    <property type="entry name" value="MoaF_like"/>
    <property type="match status" value="1"/>
</dbReference>